<feature type="domain" description="AprE-like beta-barrel" evidence="13">
    <location>
        <begin position="321"/>
        <end position="411"/>
    </location>
</feature>
<keyword evidence="5 9" id="KW-0997">Cell inner membrane</keyword>
<organism evidence="14 15">
    <name type="scientific">Limimaricola pyoseonensis</name>
    <dbReference type="NCBI Taxonomy" id="521013"/>
    <lineage>
        <taxon>Bacteria</taxon>
        <taxon>Pseudomonadati</taxon>
        <taxon>Pseudomonadota</taxon>
        <taxon>Alphaproteobacteria</taxon>
        <taxon>Rhodobacterales</taxon>
        <taxon>Paracoccaceae</taxon>
        <taxon>Limimaricola</taxon>
    </lineage>
</organism>
<proteinExistence type="inferred from homology"/>
<evidence type="ECO:0000256" key="3">
    <source>
        <dbReference type="ARBA" id="ARBA00022448"/>
    </source>
</evidence>
<dbReference type="Proteomes" id="UP000198922">
    <property type="component" value="Unassembled WGS sequence"/>
</dbReference>
<evidence type="ECO:0000259" key="12">
    <source>
        <dbReference type="Pfam" id="PF25994"/>
    </source>
</evidence>
<evidence type="ECO:0000259" key="11">
    <source>
        <dbReference type="Pfam" id="PF00364"/>
    </source>
</evidence>
<comment type="subcellular location">
    <subcellularLocation>
        <location evidence="1 9">Cell inner membrane</location>
        <topology evidence="1 9">Single-pass membrane protein</topology>
    </subcellularLocation>
</comment>
<dbReference type="RefSeq" id="WP_090112253.1">
    <property type="nucleotide sequence ID" value="NZ_FNAT01000003.1"/>
</dbReference>
<dbReference type="InterPro" id="IPR058982">
    <property type="entry name" value="Beta-barrel_AprE"/>
</dbReference>
<reference evidence="15" key="1">
    <citation type="submission" date="2016-10" db="EMBL/GenBank/DDBJ databases">
        <authorList>
            <person name="Varghese N."/>
            <person name="Submissions S."/>
        </authorList>
    </citation>
    <scope>NUCLEOTIDE SEQUENCE [LARGE SCALE GENOMIC DNA]</scope>
    <source>
        <strain evidence="15">DSM 21424</strain>
    </source>
</reference>
<dbReference type="InterPro" id="IPR058781">
    <property type="entry name" value="HH_AprE-like"/>
</dbReference>
<keyword evidence="4 9" id="KW-1003">Cell membrane</keyword>
<dbReference type="Gene3D" id="2.40.30.170">
    <property type="match status" value="1"/>
</dbReference>
<evidence type="ECO:0000256" key="6">
    <source>
        <dbReference type="ARBA" id="ARBA00022692"/>
    </source>
</evidence>
<feature type="domain" description="Lipoyl-binding" evidence="11">
    <location>
        <begin position="48"/>
        <end position="85"/>
    </location>
</feature>
<dbReference type="PRINTS" id="PR01490">
    <property type="entry name" value="RTXTOXIND"/>
</dbReference>
<dbReference type="GO" id="GO:0005886">
    <property type="term" value="C:plasma membrane"/>
    <property type="evidence" value="ECO:0007669"/>
    <property type="project" value="UniProtKB-SubCell"/>
</dbReference>
<keyword evidence="6" id="KW-0812">Transmembrane</keyword>
<name>A0A1G7F3H7_9RHOB</name>
<gene>
    <name evidence="14" type="ORF">SAMN04488567_2408</name>
</gene>
<evidence type="ECO:0000313" key="14">
    <source>
        <dbReference type="EMBL" id="SDE70439.1"/>
    </source>
</evidence>
<keyword evidence="15" id="KW-1185">Reference proteome</keyword>
<dbReference type="STRING" id="521013.SAMN04488567_2408"/>
<feature type="domain" description="AprE-like long alpha-helical hairpin" evidence="12">
    <location>
        <begin position="91"/>
        <end position="275"/>
    </location>
</feature>
<dbReference type="Pfam" id="PF00364">
    <property type="entry name" value="Biotin_lipoyl"/>
    <property type="match status" value="1"/>
</dbReference>
<evidence type="ECO:0000256" key="2">
    <source>
        <dbReference type="ARBA" id="ARBA00009477"/>
    </source>
</evidence>
<accession>A0A1G7F3H7</accession>
<evidence type="ECO:0000313" key="15">
    <source>
        <dbReference type="Proteomes" id="UP000198922"/>
    </source>
</evidence>
<evidence type="ECO:0000256" key="8">
    <source>
        <dbReference type="ARBA" id="ARBA00023136"/>
    </source>
</evidence>
<evidence type="ECO:0000256" key="9">
    <source>
        <dbReference type="RuleBase" id="RU365093"/>
    </source>
</evidence>
<evidence type="ECO:0000256" key="5">
    <source>
        <dbReference type="ARBA" id="ARBA00022519"/>
    </source>
</evidence>
<dbReference type="Pfam" id="PF26002">
    <property type="entry name" value="Beta-barrel_AprE"/>
    <property type="match status" value="1"/>
</dbReference>
<keyword evidence="7" id="KW-1133">Transmembrane helix</keyword>
<dbReference type="OrthoDB" id="9810980at2"/>
<comment type="similarity">
    <text evidence="2 9">Belongs to the membrane fusion protein (MFP) (TC 8.A.1) family.</text>
</comment>
<dbReference type="GO" id="GO:0015031">
    <property type="term" value="P:protein transport"/>
    <property type="evidence" value="ECO:0007669"/>
    <property type="project" value="InterPro"/>
</dbReference>
<evidence type="ECO:0000256" key="4">
    <source>
        <dbReference type="ARBA" id="ARBA00022475"/>
    </source>
</evidence>
<dbReference type="Gene3D" id="2.40.50.100">
    <property type="match status" value="1"/>
</dbReference>
<keyword evidence="3 9" id="KW-0813">Transport</keyword>
<evidence type="ECO:0000259" key="13">
    <source>
        <dbReference type="Pfam" id="PF26002"/>
    </source>
</evidence>
<evidence type="ECO:0000256" key="10">
    <source>
        <dbReference type="SAM" id="Coils"/>
    </source>
</evidence>
<dbReference type="EMBL" id="FNAT01000003">
    <property type="protein sequence ID" value="SDE70439.1"/>
    <property type="molecule type" value="Genomic_DNA"/>
</dbReference>
<feature type="coiled-coil region" evidence="10">
    <location>
        <begin position="94"/>
        <end position="191"/>
    </location>
</feature>
<sequence length="434" mass="48333">MKGPVQSAWSAAGPLIAGFLALVVLLGGFGSWAALSQISGAVVASGRIEVDQNRQVVQHPDGGVVEEILVDEGDEVEAGELLIRLDSETLRSELAVVEGQLLEVLARRARLEAERDDADELQFDQLLRETENPVAPELMEGQRRLNEARRESEAQQAEQLARQREQIEDQIVGIEAQQEATDRQLELVEEELADQKSLLDRGLAQATRVIGLQREQANLLGRVGELKASVAQARGRVSELEIEILRLASTRRQEAISQLRDLQFNEIELSNRRRQLLTQLDRLDIRAPVGGVVYGLEVFTPRSVIRAAEPVMYIVPQDRPLVISSQVLPTDIDQLFVGQEVVLRLPAFDQRRTPELTGEVVQISADAFQEEGSPVSYYRAEIRLAENEAERLPEDMTLIPGMPVEAFIRTGERTPLAYLVKPLADYFAKAFREG</sequence>
<dbReference type="InterPro" id="IPR000089">
    <property type="entry name" value="Biotin_lipoyl"/>
</dbReference>
<dbReference type="Pfam" id="PF25994">
    <property type="entry name" value="HH_AprE"/>
    <property type="match status" value="1"/>
</dbReference>
<keyword evidence="8" id="KW-0472">Membrane</keyword>
<keyword evidence="10" id="KW-0175">Coiled coil</keyword>
<protein>
    <recommendedName>
        <fullName evidence="9">Membrane fusion protein (MFP) family protein</fullName>
    </recommendedName>
</protein>
<dbReference type="AlphaFoldDB" id="A0A1G7F3H7"/>
<dbReference type="InterPro" id="IPR010129">
    <property type="entry name" value="T1SS_HlyD"/>
</dbReference>
<dbReference type="NCBIfam" id="TIGR01843">
    <property type="entry name" value="type_I_hlyD"/>
    <property type="match status" value="1"/>
</dbReference>
<dbReference type="PANTHER" id="PTHR30386">
    <property type="entry name" value="MEMBRANE FUSION SUBUNIT OF EMRAB-TOLC MULTIDRUG EFFLUX PUMP"/>
    <property type="match status" value="1"/>
</dbReference>
<evidence type="ECO:0000256" key="1">
    <source>
        <dbReference type="ARBA" id="ARBA00004377"/>
    </source>
</evidence>
<evidence type="ECO:0000256" key="7">
    <source>
        <dbReference type="ARBA" id="ARBA00022989"/>
    </source>
</evidence>
<dbReference type="PANTHER" id="PTHR30386:SF17">
    <property type="entry name" value="ALKALINE PROTEASE SECRETION PROTEIN APRE"/>
    <property type="match status" value="1"/>
</dbReference>
<dbReference type="InterPro" id="IPR050739">
    <property type="entry name" value="MFP"/>
</dbReference>